<name>A0A1I7RIB8_BURXY</name>
<dbReference type="OrthoDB" id="5837031at2759"/>
<feature type="transmembrane region" description="Helical" evidence="1">
    <location>
        <begin position="159"/>
        <end position="180"/>
    </location>
</feature>
<evidence type="ECO:0000313" key="2">
    <source>
        <dbReference type="EMBL" id="CAD5225736.1"/>
    </source>
</evidence>
<dbReference type="Proteomes" id="UP000659654">
    <property type="component" value="Unassembled WGS sequence"/>
</dbReference>
<evidence type="ECO:0000313" key="3">
    <source>
        <dbReference type="EMBL" id="CAG9115010.1"/>
    </source>
</evidence>
<sequence length="291" mass="33971">MDVYRVLLYYNLYADIALTVLSFFCKPIVIIYNANFYIIGETPFKIADPVGQFAIFMIYVYSYYQTFIVCPLSYYFRYLAVCRAKVVTNLKFVALAVFWTFIGSGSMLIFCYVVLYPTDERLEEFYFMRSEFNSTILRDGKNILAGLTSSNDSALHKTLYMWNGFTIVTMCYVATFYFMHQVTSSFRVRNKGTKWHDINKQIARVMLVQASVPMLLLAPSYFLMFHMYMFGMESDAKQYFVNILMTLAPLVNPYIGILMVKSYRKTVCFCSSSYQEREVYPEEQTAEEAVI</sequence>
<feature type="transmembrane region" description="Helical" evidence="1">
    <location>
        <begin position="53"/>
        <end position="80"/>
    </location>
</feature>
<feature type="transmembrane region" description="Helical" evidence="1">
    <location>
        <begin position="239"/>
        <end position="260"/>
    </location>
</feature>
<feature type="transmembrane region" description="Helical" evidence="1">
    <location>
        <begin position="201"/>
        <end position="227"/>
    </location>
</feature>
<dbReference type="Proteomes" id="UP000582659">
    <property type="component" value="Unassembled WGS sequence"/>
</dbReference>
<evidence type="ECO:0000256" key="1">
    <source>
        <dbReference type="SAM" id="Phobius"/>
    </source>
</evidence>
<dbReference type="InterPro" id="IPR019421">
    <property type="entry name" value="7TM_GPCR_serpentine_rcpt_Srd"/>
</dbReference>
<dbReference type="Proteomes" id="UP000095284">
    <property type="component" value="Unplaced"/>
</dbReference>
<dbReference type="EMBL" id="CAJFCV020000004">
    <property type="protein sequence ID" value="CAG9115010.1"/>
    <property type="molecule type" value="Genomic_DNA"/>
</dbReference>
<gene>
    <name evidence="2" type="ORF">BXYJ_LOCUS8694</name>
</gene>
<feature type="transmembrane region" description="Helical" evidence="1">
    <location>
        <begin position="92"/>
        <end position="115"/>
    </location>
</feature>
<dbReference type="SUPFAM" id="SSF81321">
    <property type="entry name" value="Family A G protein-coupled receptor-like"/>
    <property type="match status" value="1"/>
</dbReference>
<keyword evidence="1" id="KW-1133">Transmembrane helix</keyword>
<evidence type="ECO:0000313" key="4">
    <source>
        <dbReference type="Proteomes" id="UP000095284"/>
    </source>
</evidence>
<dbReference type="EMBL" id="CAJFDI010000004">
    <property type="protein sequence ID" value="CAD5225736.1"/>
    <property type="molecule type" value="Genomic_DNA"/>
</dbReference>
<reference evidence="6" key="1">
    <citation type="submission" date="2016-11" db="UniProtKB">
        <authorList>
            <consortium name="WormBaseParasite"/>
        </authorList>
    </citation>
    <scope>IDENTIFICATION</scope>
</reference>
<keyword evidence="5" id="KW-1185">Reference proteome</keyword>
<dbReference type="AlphaFoldDB" id="A0A1I7RIB8"/>
<reference evidence="3" key="2">
    <citation type="submission" date="2020-08" db="EMBL/GenBank/DDBJ databases">
        <authorList>
            <person name="Kikuchi T."/>
        </authorList>
    </citation>
    <scope>NUCLEOTIDE SEQUENCE</scope>
    <source>
        <strain evidence="2">Ka4C1</strain>
    </source>
</reference>
<accession>A0A1I7RIB8</accession>
<keyword evidence="1" id="KW-0472">Membrane</keyword>
<evidence type="ECO:0000313" key="6">
    <source>
        <dbReference type="WBParaSite" id="BXY_0044700.1"/>
    </source>
</evidence>
<organism evidence="4 6">
    <name type="scientific">Bursaphelenchus xylophilus</name>
    <name type="common">Pinewood nematode worm</name>
    <name type="synonym">Aphelenchoides xylophilus</name>
    <dbReference type="NCBI Taxonomy" id="6326"/>
    <lineage>
        <taxon>Eukaryota</taxon>
        <taxon>Metazoa</taxon>
        <taxon>Ecdysozoa</taxon>
        <taxon>Nematoda</taxon>
        <taxon>Chromadorea</taxon>
        <taxon>Rhabditida</taxon>
        <taxon>Tylenchina</taxon>
        <taxon>Tylenchomorpha</taxon>
        <taxon>Aphelenchoidea</taxon>
        <taxon>Aphelenchoididae</taxon>
        <taxon>Bursaphelenchus</taxon>
    </lineage>
</organism>
<dbReference type="PANTHER" id="PTHR45907">
    <property type="entry name" value="SERPENTINE RECEPTOR, CLASS J"/>
    <property type="match status" value="1"/>
</dbReference>
<dbReference type="Pfam" id="PF10317">
    <property type="entry name" value="7TM_GPCR_Srd"/>
    <property type="match status" value="1"/>
</dbReference>
<feature type="transmembrane region" description="Helical" evidence="1">
    <location>
        <begin position="12"/>
        <end position="33"/>
    </location>
</feature>
<protein>
    <submittedName>
        <fullName evidence="2">(pine wood nematode) hypothetical protein</fullName>
    </submittedName>
</protein>
<proteinExistence type="predicted"/>
<dbReference type="InterPro" id="IPR019423">
    <property type="entry name" value="7TM_GPCR_serpentine_rcpt_Srj"/>
</dbReference>
<evidence type="ECO:0000313" key="5">
    <source>
        <dbReference type="Proteomes" id="UP000659654"/>
    </source>
</evidence>
<keyword evidence="1" id="KW-0812">Transmembrane</keyword>
<dbReference type="Gene3D" id="1.20.1070.10">
    <property type="entry name" value="Rhodopsin 7-helix transmembrane proteins"/>
    <property type="match status" value="1"/>
</dbReference>
<dbReference type="WBParaSite" id="BXY_0044700.1">
    <property type="protein sequence ID" value="BXY_0044700.1"/>
    <property type="gene ID" value="BXY_0044700"/>
</dbReference>
<dbReference type="PANTHER" id="PTHR45907:SF16">
    <property type="entry name" value="SERPENTINE RECEPTOR, CLASS J"/>
    <property type="match status" value="1"/>
</dbReference>